<protein>
    <submittedName>
        <fullName evidence="1">Uncharacterized protein</fullName>
    </submittedName>
</protein>
<dbReference type="Proteomes" id="UP000003843">
    <property type="component" value="Unassembled WGS sequence"/>
</dbReference>
<organism evidence="1 2">
    <name type="scientific">Neisseria lactamica ATCC 23970</name>
    <dbReference type="NCBI Taxonomy" id="546265"/>
    <lineage>
        <taxon>Bacteria</taxon>
        <taxon>Pseudomonadati</taxon>
        <taxon>Pseudomonadota</taxon>
        <taxon>Betaproteobacteria</taxon>
        <taxon>Neisseriales</taxon>
        <taxon>Neisseriaceae</taxon>
        <taxon>Neisseria</taxon>
    </lineage>
</organism>
<accession>D0WBM1</accession>
<name>D0WBM1_NEILA</name>
<evidence type="ECO:0000313" key="2">
    <source>
        <dbReference type="Proteomes" id="UP000003843"/>
    </source>
</evidence>
<gene>
    <name evidence="1" type="ORF">NEILACOT_04948</name>
</gene>
<comment type="caution">
    <text evidence="1">The sequence shown here is derived from an EMBL/GenBank/DDBJ whole genome shotgun (WGS) entry which is preliminary data.</text>
</comment>
<sequence>MAFVAACLCRCAKIFRFRVLCFPPPGGLFANRTRIYAFCPLS</sequence>
<proteinExistence type="predicted"/>
<dbReference type="EMBL" id="ACEQ02000024">
    <property type="protein sequence ID" value="EEZ75074.1"/>
    <property type="molecule type" value="Genomic_DNA"/>
</dbReference>
<evidence type="ECO:0000313" key="1">
    <source>
        <dbReference type="EMBL" id="EEZ75074.1"/>
    </source>
</evidence>
<dbReference type="AlphaFoldDB" id="D0WBM1"/>
<reference evidence="1 2" key="1">
    <citation type="submission" date="2009-10" db="EMBL/GenBank/DDBJ databases">
        <authorList>
            <person name="Weinstock G."/>
            <person name="Sodergren E."/>
            <person name="Clifton S."/>
            <person name="Fulton L."/>
            <person name="Fulton B."/>
            <person name="Courtney L."/>
            <person name="Fronick C."/>
            <person name="Harrison M."/>
            <person name="Strong C."/>
            <person name="Farmer C."/>
            <person name="Delahaunty K."/>
            <person name="Markovic C."/>
            <person name="Hall O."/>
            <person name="Minx P."/>
            <person name="Tomlinson C."/>
            <person name="Mitreva M."/>
            <person name="Nelson J."/>
            <person name="Hou S."/>
            <person name="Wollam A."/>
            <person name="Pepin K.H."/>
            <person name="Johnson M."/>
            <person name="Bhonagiri V."/>
            <person name="Nash W.E."/>
            <person name="Warren W."/>
            <person name="Chinwalla A."/>
            <person name="Mardis E.R."/>
            <person name="Wilson R.K."/>
        </authorList>
    </citation>
    <scope>NUCLEOTIDE SEQUENCE [LARGE SCALE GENOMIC DNA]</scope>
    <source>
        <strain evidence="1 2">ATCC 23970</strain>
    </source>
</reference>